<dbReference type="AlphaFoldDB" id="A0A3M7RMY9"/>
<accession>A0A3M7RMY9</accession>
<feature type="transmembrane region" description="Helical" evidence="1">
    <location>
        <begin position="36"/>
        <end position="59"/>
    </location>
</feature>
<evidence type="ECO:0000313" key="2">
    <source>
        <dbReference type="EMBL" id="RNA24912.1"/>
    </source>
</evidence>
<reference evidence="2 3" key="1">
    <citation type="journal article" date="2018" name="Sci. Rep.">
        <title>Genomic signatures of local adaptation to the degree of environmental predictability in rotifers.</title>
        <authorList>
            <person name="Franch-Gras L."/>
            <person name="Hahn C."/>
            <person name="Garcia-Roger E.M."/>
            <person name="Carmona M.J."/>
            <person name="Serra M."/>
            <person name="Gomez A."/>
        </authorList>
    </citation>
    <scope>NUCLEOTIDE SEQUENCE [LARGE SCALE GENOMIC DNA]</scope>
    <source>
        <strain evidence="2">HYR1</strain>
    </source>
</reference>
<keyword evidence="1" id="KW-1133">Transmembrane helix</keyword>
<dbReference type="EMBL" id="REGN01003020">
    <property type="protein sequence ID" value="RNA24912.1"/>
    <property type="molecule type" value="Genomic_DNA"/>
</dbReference>
<keyword evidence="3" id="KW-1185">Reference proteome</keyword>
<organism evidence="2 3">
    <name type="scientific">Brachionus plicatilis</name>
    <name type="common">Marine rotifer</name>
    <name type="synonym">Brachionus muelleri</name>
    <dbReference type="NCBI Taxonomy" id="10195"/>
    <lineage>
        <taxon>Eukaryota</taxon>
        <taxon>Metazoa</taxon>
        <taxon>Spiralia</taxon>
        <taxon>Gnathifera</taxon>
        <taxon>Rotifera</taxon>
        <taxon>Eurotatoria</taxon>
        <taxon>Monogononta</taxon>
        <taxon>Pseudotrocha</taxon>
        <taxon>Ploima</taxon>
        <taxon>Brachionidae</taxon>
        <taxon>Brachionus</taxon>
    </lineage>
</organism>
<gene>
    <name evidence="2" type="ORF">BpHYR1_009178</name>
</gene>
<dbReference type="Proteomes" id="UP000276133">
    <property type="component" value="Unassembled WGS sequence"/>
</dbReference>
<evidence type="ECO:0000313" key="3">
    <source>
        <dbReference type="Proteomes" id="UP000276133"/>
    </source>
</evidence>
<keyword evidence="1" id="KW-0472">Membrane</keyword>
<comment type="caution">
    <text evidence="2">The sequence shown here is derived from an EMBL/GenBank/DDBJ whole genome shotgun (WGS) entry which is preliminary data.</text>
</comment>
<proteinExistence type="predicted"/>
<sequence>MLEPFKSLDNEFYYLETFHDFCLKTIKTKYSMFASIYLISLFRFSASFFFGPIVFLKLAKSYDSINIQRVHKIYLKLRQKNDASKFKIVIMWLKGKTRSPSNRPRLHLNYFLNK</sequence>
<evidence type="ECO:0000256" key="1">
    <source>
        <dbReference type="SAM" id="Phobius"/>
    </source>
</evidence>
<name>A0A3M7RMY9_BRAPC</name>
<keyword evidence="1" id="KW-0812">Transmembrane</keyword>
<protein>
    <submittedName>
        <fullName evidence="2">Uncharacterized protein</fullName>
    </submittedName>
</protein>